<proteinExistence type="predicted"/>
<accession>A0A6J4N239</accession>
<protein>
    <submittedName>
        <fullName evidence="1">Uncharacterized protein</fullName>
    </submittedName>
</protein>
<name>A0A6J4N239_9BACT</name>
<dbReference type="AlphaFoldDB" id="A0A6J4N239"/>
<sequence>MHAYVAALDEGGLVLVVGGLNTGPAWEALDAGVRAVAGGWPSVALHVIT</sequence>
<reference evidence="1" key="1">
    <citation type="submission" date="2020-02" db="EMBL/GenBank/DDBJ databases">
        <authorList>
            <person name="Meier V. D."/>
        </authorList>
    </citation>
    <scope>NUCLEOTIDE SEQUENCE</scope>
    <source>
        <strain evidence="1">AVDCRST_MAG89</strain>
    </source>
</reference>
<dbReference type="EMBL" id="CADCTV010001056">
    <property type="protein sequence ID" value="CAA9375892.1"/>
    <property type="molecule type" value="Genomic_DNA"/>
</dbReference>
<evidence type="ECO:0000313" key="1">
    <source>
        <dbReference type="EMBL" id="CAA9375892.1"/>
    </source>
</evidence>
<feature type="non-terminal residue" evidence="1">
    <location>
        <position position="49"/>
    </location>
</feature>
<gene>
    <name evidence="1" type="ORF">AVDCRST_MAG89-4998</name>
</gene>
<organism evidence="1">
    <name type="scientific">uncultured Gemmatimonadota bacterium</name>
    <dbReference type="NCBI Taxonomy" id="203437"/>
    <lineage>
        <taxon>Bacteria</taxon>
        <taxon>Pseudomonadati</taxon>
        <taxon>Gemmatimonadota</taxon>
        <taxon>environmental samples</taxon>
    </lineage>
</organism>